<dbReference type="RefSeq" id="WP_143086918.1">
    <property type="nucleotide sequence ID" value="NZ_FOFT01000015.1"/>
</dbReference>
<accession>A0A1H9XLV1</accession>
<protein>
    <submittedName>
        <fullName evidence="1">Uncharacterized protein</fullName>
    </submittedName>
</protein>
<dbReference type="Proteomes" id="UP000199028">
    <property type="component" value="Unassembled WGS sequence"/>
</dbReference>
<dbReference type="AlphaFoldDB" id="A0A1H9XLV1"/>
<dbReference type="EMBL" id="FOFT01000015">
    <property type="protein sequence ID" value="SES46643.1"/>
    <property type="molecule type" value="Genomic_DNA"/>
</dbReference>
<reference evidence="2" key="1">
    <citation type="submission" date="2016-10" db="EMBL/GenBank/DDBJ databases">
        <authorList>
            <person name="Varghese N."/>
            <person name="Submissions S."/>
        </authorList>
    </citation>
    <scope>NUCLEOTIDE SEQUENCE [LARGE SCALE GENOMIC DNA]</scope>
    <source>
        <strain evidence="2">CGMCC 4.578</strain>
    </source>
</reference>
<evidence type="ECO:0000313" key="1">
    <source>
        <dbReference type="EMBL" id="SES46643.1"/>
    </source>
</evidence>
<organism evidence="1 2">
    <name type="scientific">Lentzea flaviverrucosa</name>
    <dbReference type="NCBI Taxonomy" id="200379"/>
    <lineage>
        <taxon>Bacteria</taxon>
        <taxon>Bacillati</taxon>
        <taxon>Actinomycetota</taxon>
        <taxon>Actinomycetes</taxon>
        <taxon>Pseudonocardiales</taxon>
        <taxon>Pseudonocardiaceae</taxon>
        <taxon>Lentzea</taxon>
    </lineage>
</organism>
<sequence>MTTFVQLHGHRVNQVPGGVRVGNMLVTVVLGNGSSVQFPLPFLPIGGDLIIVPAVHAVGETGVHIDVSRWTPAYLDGERWAALAISTTDQALAVRLCQAFHSAPEVSWTSPKDEVAAWLNAWCQANTDTDTGTPEGAVTS</sequence>
<evidence type="ECO:0000313" key="2">
    <source>
        <dbReference type="Proteomes" id="UP000199028"/>
    </source>
</evidence>
<name>A0A1H9XLV1_9PSEU</name>
<dbReference type="OrthoDB" id="3699392at2"/>
<keyword evidence="2" id="KW-1185">Reference proteome</keyword>
<proteinExistence type="predicted"/>
<gene>
    <name evidence="1" type="ORF">SAMN05216195_115180</name>
</gene>